<name>A0ABN3GGH9_9ACTN</name>
<proteinExistence type="predicted"/>
<evidence type="ECO:0000313" key="2">
    <source>
        <dbReference type="Proteomes" id="UP001501584"/>
    </source>
</evidence>
<gene>
    <name evidence="1" type="ORF">GCM10010403_51650</name>
</gene>
<organism evidence="1 2">
    <name type="scientific">Glycomyces rutgersensis</name>
    <dbReference type="NCBI Taxonomy" id="58115"/>
    <lineage>
        <taxon>Bacteria</taxon>
        <taxon>Bacillati</taxon>
        <taxon>Actinomycetota</taxon>
        <taxon>Actinomycetes</taxon>
        <taxon>Glycomycetales</taxon>
        <taxon>Glycomycetaceae</taxon>
        <taxon>Glycomyces</taxon>
    </lineage>
</organism>
<accession>A0ABN3GGH9</accession>
<dbReference type="Proteomes" id="UP001501584">
    <property type="component" value="Unassembled WGS sequence"/>
</dbReference>
<evidence type="ECO:0000313" key="1">
    <source>
        <dbReference type="EMBL" id="GAA2351097.1"/>
    </source>
</evidence>
<keyword evidence="2" id="KW-1185">Reference proteome</keyword>
<sequence length="585" mass="64026">MTWSGERSALDPDPVPVHHRLRDLLARHPVGPLPAAELKEIHHSLHVPRTRPLVPSKDFQSRKQARRAAAAALAAVVNAAGPSTPDSLDGLGARLRSLVPEGRPPHLEPSDLHLSGERVSAIAAHLLRTGTSAVELLTGLALAAHPNAEVDPETIRVTALLGCSYGFEACAALRRSPTSVHDLHWLITRTPAPQLDMFLSELGRLPRQQIDGLLETLTVAEALAITLMSADLRPVPDWLKGHERLAKLLAAVADDPAQLDPGFDALVDLVRLWDEVRFGGLALLGFAPGERERIAASLRAALADSASVALAEHALAERPDGTDCIWLRRRIEDARTDLRSLRPGLAFRVAVPPPSTHRDAQMHVLVDGDPVTVSWFERGHGHSPEAVLDLGPDLRGGAEAVDVRLSEADCVEECCGAFRVRISRDTENVEWELRDTGRAGKPERQLRFPADAYDAEVDRAHADRSWEWPARRAARLLRARLNAERDLLGRWDCRTGWIQSMNRDRSTLTFTFIYPEARATSSDQPWLQFKQEVAIPDAVTVDDHAVAAAVDRIVAALRTTDPKTIASVCGGSRKHANALGFPWPD</sequence>
<protein>
    <submittedName>
        <fullName evidence="1">Uncharacterized protein</fullName>
    </submittedName>
</protein>
<dbReference type="EMBL" id="BAAASX010000014">
    <property type="protein sequence ID" value="GAA2351097.1"/>
    <property type="molecule type" value="Genomic_DNA"/>
</dbReference>
<reference evidence="1 2" key="1">
    <citation type="journal article" date="2019" name="Int. J. Syst. Evol. Microbiol.">
        <title>The Global Catalogue of Microorganisms (GCM) 10K type strain sequencing project: providing services to taxonomists for standard genome sequencing and annotation.</title>
        <authorList>
            <consortium name="The Broad Institute Genomics Platform"/>
            <consortium name="The Broad Institute Genome Sequencing Center for Infectious Disease"/>
            <person name="Wu L."/>
            <person name="Ma J."/>
        </authorList>
    </citation>
    <scope>NUCLEOTIDE SEQUENCE [LARGE SCALE GENOMIC DNA]</scope>
    <source>
        <strain evidence="1 2">JCM 6238</strain>
    </source>
</reference>
<comment type="caution">
    <text evidence="1">The sequence shown here is derived from an EMBL/GenBank/DDBJ whole genome shotgun (WGS) entry which is preliminary data.</text>
</comment>